<gene>
    <name evidence="1" type="ORF">WKI67_06890</name>
</gene>
<sequence>MSHTDTAEYRIAHLRERLAKGSAAEMGVRIEMRGDSVLLSGSVPSAACRDEILRIAEDELSGLPVREDLVVVCATAPDHPEELA</sequence>
<accession>A0ACC6PQ99</accession>
<proteinExistence type="predicted"/>
<dbReference type="EMBL" id="JBBKAJ010000022">
    <property type="protein sequence ID" value="MEJ8633117.1"/>
    <property type="molecule type" value="Genomic_DNA"/>
</dbReference>
<comment type="caution">
    <text evidence="1">The sequence shown here is derived from an EMBL/GenBank/DDBJ whole genome shotgun (WGS) entry which is preliminary data.</text>
</comment>
<protein>
    <submittedName>
        <fullName evidence="1">Uncharacterized protein</fullName>
    </submittedName>
</protein>
<name>A0ACC6PQ99_9ACTN</name>
<keyword evidence="2" id="KW-1185">Reference proteome</keyword>
<dbReference type="Proteomes" id="UP001377168">
    <property type="component" value="Unassembled WGS sequence"/>
</dbReference>
<evidence type="ECO:0000313" key="1">
    <source>
        <dbReference type="EMBL" id="MEJ8633117.1"/>
    </source>
</evidence>
<organism evidence="1 2">
    <name type="scientific">Streptomyces achmelvichensis</name>
    <dbReference type="NCBI Taxonomy" id="3134111"/>
    <lineage>
        <taxon>Bacteria</taxon>
        <taxon>Bacillati</taxon>
        <taxon>Actinomycetota</taxon>
        <taxon>Actinomycetes</taxon>
        <taxon>Kitasatosporales</taxon>
        <taxon>Streptomycetaceae</taxon>
        <taxon>Streptomyces</taxon>
    </lineage>
</organism>
<evidence type="ECO:0000313" key="2">
    <source>
        <dbReference type="Proteomes" id="UP001377168"/>
    </source>
</evidence>
<reference evidence="1" key="1">
    <citation type="submission" date="2024-03" db="EMBL/GenBank/DDBJ databases">
        <title>Novel Streptomyces species of biotechnological and ecological value are a feature of Machair soil.</title>
        <authorList>
            <person name="Prole J.R."/>
            <person name="Goodfellow M."/>
            <person name="Allenby N."/>
            <person name="Ward A.C."/>
        </authorList>
    </citation>
    <scope>NUCLEOTIDE SEQUENCE</scope>
    <source>
        <strain evidence="1">MS2.AVA.5</strain>
    </source>
</reference>